<evidence type="ECO:0000313" key="2">
    <source>
        <dbReference type="EMBL" id="AWN56283.1"/>
    </source>
</evidence>
<proteinExistence type="predicted"/>
<accession>A0A2U8XCM2</accession>
<sequence length="143" mass="16778">MVMLFIFVFILFVGSVQPIMFMFGLMMVVLFYSFCVYLGMGSYWFSYGLVMVILSGVMVVFMYFLSFIPNEKFELYSMNLMMVFVVFMIVGVDVVMMWDESFVSINLWDFWYSMVNVFLVIVLLVMMVIVVWLSNVNEGAIRV</sequence>
<keyword evidence="1" id="KW-1133">Transmembrane helix</keyword>
<evidence type="ECO:0000256" key="1">
    <source>
        <dbReference type="SAM" id="Phobius"/>
    </source>
</evidence>
<feature type="transmembrane region" description="Helical" evidence="1">
    <location>
        <begin position="7"/>
        <end position="32"/>
    </location>
</feature>
<keyword evidence="1" id="KW-0812">Transmembrane</keyword>
<name>A0A2U8XCM2_9ARAC</name>
<keyword evidence="2" id="KW-0496">Mitochondrion</keyword>
<feature type="transmembrane region" description="Helical" evidence="1">
    <location>
        <begin position="110"/>
        <end position="133"/>
    </location>
</feature>
<dbReference type="AlphaFoldDB" id="A0A2U8XCM2"/>
<feature type="transmembrane region" description="Helical" evidence="1">
    <location>
        <begin position="44"/>
        <end position="68"/>
    </location>
</feature>
<keyword evidence="1" id="KW-0472">Membrane</keyword>
<geneLocation type="mitochondrion" evidence="2"/>
<protein>
    <submittedName>
        <fullName evidence="2">NADH dehydrogenase subunit 6</fullName>
    </submittedName>
</protein>
<organism evidence="2">
    <name type="scientific">Goeldia sp. DPP-2018</name>
    <dbReference type="NCBI Taxonomy" id="2136113"/>
    <lineage>
        <taxon>Eukaryota</taxon>
        <taxon>Metazoa</taxon>
        <taxon>Ecdysozoa</taxon>
        <taxon>Arthropoda</taxon>
        <taxon>Chelicerata</taxon>
        <taxon>Arachnida</taxon>
        <taxon>Araneae</taxon>
        <taxon>Araneomorphae</taxon>
        <taxon>Entelegynae</taxon>
        <taxon>Titanoecidae</taxon>
        <taxon>Goeldia</taxon>
    </lineage>
</organism>
<feature type="transmembrane region" description="Helical" evidence="1">
    <location>
        <begin position="80"/>
        <end position="98"/>
    </location>
</feature>
<dbReference type="EMBL" id="MG253272">
    <property type="protein sequence ID" value="AWN56283.1"/>
    <property type="molecule type" value="Genomic_DNA"/>
</dbReference>
<reference evidence="2" key="1">
    <citation type="submission" date="2017-10" db="EMBL/GenBank/DDBJ databases">
        <title>Mitogenomes of tropical arthropods.</title>
        <authorList>
            <person name="Pires Paula D."/>
            <person name="Coiti Togawa R."/>
        </authorList>
    </citation>
    <scope>NUCLEOTIDE SEQUENCE</scope>
</reference>